<dbReference type="STRING" id="9402.L5KYC8"/>
<dbReference type="CDD" id="cd00095">
    <property type="entry name" value="IFab"/>
    <property type="match status" value="1"/>
</dbReference>
<keyword evidence="11" id="KW-1185">Reference proteome</keyword>
<dbReference type="FunFam" id="1.20.1250.10:FF:000001">
    <property type="entry name" value="Interferon alpha"/>
    <property type="match status" value="1"/>
</dbReference>
<accession>L5KYC8</accession>
<dbReference type="AlphaFoldDB" id="L5KYC8"/>
<dbReference type="GO" id="GO:0005125">
    <property type="term" value="F:cytokine activity"/>
    <property type="evidence" value="ECO:0007669"/>
    <property type="project" value="UniProtKB-KW"/>
</dbReference>
<evidence type="ECO:0000256" key="6">
    <source>
        <dbReference type="ARBA" id="ARBA00023118"/>
    </source>
</evidence>
<evidence type="ECO:0000256" key="7">
    <source>
        <dbReference type="ARBA" id="ARBA00023157"/>
    </source>
</evidence>
<dbReference type="PANTHER" id="PTHR11691:SF60">
    <property type="entry name" value="INTERFERON ALPHA-5"/>
    <property type="match status" value="1"/>
</dbReference>
<keyword evidence="4" id="KW-0964">Secreted</keyword>
<keyword evidence="6 8" id="KW-0051">Antiviral defense</keyword>
<dbReference type="Gene3D" id="1.20.1250.10">
    <property type="match status" value="1"/>
</dbReference>
<dbReference type="eggNOG" id="ENOG502SQAC">
    <property type="taxonomic scope" value="Eukaryota"/>
</dbReference>
<comment type="subcellular location">
    <subcellularLocation>
        <location evidence="1">Secreted</location>
    </subcellularLocation>
</comment>
<gene>
    <name evidence="10" type="ORF">PAL_GLEAN10005882</name>
</gene>
<evidence type="ECO:0000313" key="11">
    <source>
        <dbReference type="Proteomes" id="UP000010552"/>
    </source>
</evidence>
<dbReference type="PROSITE" id="PS00252">
    <property type="entry name" value="INTERFERON_A_B_D"/>
    <property type="match status" value="1"/>
</dbReference>
<feature type="region of interest" description="Disordered" evidence="9">
    <location>
        <begin position="216"/>
        <end position="235"/>
    </location>
</feature>
<dbReference type="EMBL" id="KB030516">
    <property type="protein sequence ID" value="ELK15818.1"/>
    <property type="molecule type" value="Genomic_DNA"/>
</dbReference>
<keyword evidence="7" id="KW-1015">Disulfide bond</keyword>
<dbReference type="InterPro" id="IPR009079">
    <property type="entry name" value="4_helix_cytokine-like_core"/>
</dbReference>
<dbReference type="PANTHER" id="PTHR11691">
    <property type="entry name" value="TYPE I INTERFERON"/>
    <property type="match status" value="1"/>
</dbReference>
<protein>
    <submittedName>
        <fullName evidence="10">Interferon alpha-1</fullName>
    </submittedName>
</protein>
<dbReference type="GO" id="GO:0051607">
    <property type="term" value="P:defense response to virus"/>
    <property type="evidence" value="ECO:0007669"/>
    <property type="project" value="UniProtKB-KW"/>
</dbReference>
<keyword evidence="3 8" id="KW-0202">Cytokine</keyword>
<dbReference type="InterPro" id="IPR000471">
    <property type="entry name" value="Interferon_alpha/beta/delta"/>
</dbReference>
<evidence type="ECO:0000256" key="3">
    <source>
        <dbReference type="ARBA" id="ARBA00022514"/>
    </source>
</evidence>
<organism evidence="10 11">
    <name type="scientific">Pteropus alecto</name>
    <name type="common">Black flying fox</name>
    <dbReference type="NCBI Taxonomy" id="9402"/>
    <lineage>
        <taxon>Eukaryota</taxon>
        <taxon>Metazoa</taxon>
        <taxon>Chordata</taxon>
        <taxon>Craniata</taxon>
        <taxon>Vertebrata</taxon>
        <taxon>Euteleostomi</taxon>
        <taxon>Mammalia</taxon>
        <taxon>Eutheria</taxon>
        <taxon>Laurasiatheria</taxon>
        <taxon>Chiroptera</taxon>
        <taxon>Yinpterochiroptera</taxon>
        <taxon>Pteropodoidea</taxon>
        <taxon>Pteropodidae</taxon>
        <taxon>Pteropodinae</taxon>
        <taxon>Pteropus</taxon>
    </lineage>
</organism>
<evidence type="ECO:0000256" key="8">
    <source>
        <dbReference type="RuleBase" id="RU000436"/>
    </source>
</evidence>
<dbReference type="PRINTS" id="PR00266">
    <property type="entry name" value="INTERFERONAB"/>
</dbReference>
<dbReference type="Pfam" id="PF00143">
    <property type="entry name" value="Interferon"/>
    <property type="match status" value="1"/>
</dbReference>
<evidence type="ECO:0000256" key="4">
    <source>
        <dbReference type="ARBA" id="ARBA00022525"/>
    </source>
</evidence>
<proteinExistence type="inferred from homology"/>
<evidence type="ECO:0000256" key="5">
    <source>
        <dbReference type="ARBA" id="ARBA00022729"/>
    </source>
</evidence>
<dbReference type="SMART" id="SM00076">
    <property type="entry name" value="IFabd"/>
    <property type="match status" value="1"/>
</dbReference>
<sequence>MFPIYDTCRKEGLHSLEAKFGRVTSAARQASPARSLMALPCSFLVAVVVLSCHSICSLGCDLPQTHSLVNRRALMLLGQMRRISPFSCLKDREDFGFPQGAFGGNQFQEAQAIAVVHEVTRQTFHLFCTEVSSAAWDETLLGRFCTGLYQQLNHLEACQTQEVGTEETPLLDEDSTLAVRKYFQRITLYLQEKKHSPCAWEIVRAECYDEKKEKQMHSLTSSEGEEYARNEDESRYPLELTGRHLKIFEKEEHHE</sequence>
<dbReference type="GO" id="GO:0005126">
    <property type="term" value="F:cytokine receptor binding"/>
    <property type="evidence" value="ECO:0007669"/>
    <property type="project" value="InterPro"/>
</dbReference>
<name>L5KYC8_PTEAL</name>
<dbReference type="InParanoid" id="L5KYC8"/>
<dbReference type="Proteomes" id="UP000010552">
    <property type="component" value="Unassembled WGS sequence"/>
</dbReference>
<evidence type="ECO:0000256" key="2">
    <source>
        <dbReference type="ARBA" id="ARBA00011033"/>
    </source>
</evidence>
<comment type="similarity">
    <text evidence="2 8">Belongs to the alpha/beta interferon family.</text>
</comment>
<evidence type="ECO:0000256" key="9">
    <source>
        <dbReference type="SAM" id="MobiDB-lite"/>
    </source>
</evidence>
<keyword evidence="5" id="KW-0732">Signal</keyword>
<dbReference type="FunCoup" id="L5KYC8">
    <property type="interactions" value="214"/>
</dbReference>
<evidence type="ECO:0000313" key="10">
    <source>
        <dbReference type="EMBL" id="ELK15818.1"/>
    </source>
</evidence>
<reference evidence="11" key="1">
    <citation type="journal article" date="2013" name="Science">
        <title>Comparative analysis of bat genomes provides insight into the evolution of flight and immunity.</title>
        <authorList>
            <person name="Zhang G."/>
            <person name="Cowled C."/>
            <person name="Shi Z."/>
            <person name="Huang Z."/>
            <person name="Bishop-Lilly K.A."/>
            <person name="Fang X."/>
            <person name="Wynne J.W."/>
            <person name="Xiong Z."/>
            <person name="Baker M.L."/>
            <person name="Zhao W."/>
            <person name="Tachedjian M."/>
            <person name="Zhu Y."/>
            <person name="Zhou P."/>
            <person name="Jiang X."/>
            <person name="Ng J."/>
            <person name="Yang L."/>
            <person name="Wu L."/>
            <person name="Xiao J."/>
            <person name="Feng Y."/>
            <person name="Chen Y."/>
            <person name="Sun X."/>
            <person name="Zhang Y."/>
            <person name="Marsh G.A."/>
            <person name="Crameri G."/>
            <person name="Broder C.C."/>
            <person name="Frey K.G."/>
            <person name="Wang L.F."/>
            <person name="Wang J."/>
        </authorList>
    </citation>
    <scope>NUCLEOTIDE SEQUENCE [LARGE SCALE GENOMIC DNA]</scope>
</reference>
<evidence type="ECO:0000256" key="1">
    <source>
        <dbReference type="ARBA" id="ARBA00004613"/>
    </source>
</evidence>
<dbReference type="SUPFAM" id="SSF47266">
    <property type="entry name" value="4-helical cytokines"/>
    <property type="match status" value="1"/>
</dbReference>
<feature type="compositionally biased region" description="Basic and acidic residues" evidence="9">
    <location>
        <begin position="226"/>
        <end position="235"/>
    </location>
</feature>
<dbReference type="GO" id="GO:0005615">
    <property type="term" value="C:extracellular space"/>
    <property type="evidence" value="ECO:0007669"/>
    <property type="project" value="UniProtKB-KW"/>
</dbReference>